<proteinExistence type="predicted"/>
<reference evidence="4" key="1">
    <citation type="submission" date="2016-02" db="EMBL/GenBank/DDBJ databases">
        <title>Genome sequence of Bacillus trypoxylicola KCTC 13244(T).</title>
        <authorList>
            <person name="Jeong H."/>
            <person name="Park S.-H."/>
            <person name="Choi S.-K."/>
        </authorList>
    </citation>
    <scope>NUCLEOTIDE SEQUENCE [LARGE SCALE GENOMIC DNA]</scope>
    <source>
        <strain evidence="4">KCTC 13244</strain>
    </source>
</reference>
<evidence type="ECO:0000313" key="4">
    <source>
        <dbReference type="EMBL" id="KYG28118.1"/>
    </source>
</evidence>
<dbReference type="OrthoDB" id="2168837at2"/>
<dbReference type="EMBL" id="LTAO01000034">
    <property type="protein sequence ID" value="KYG28118.1"/>
    <property type="molecule type" value="Genomic_DNA"/>
</dbReference>
<dbReference type="Pfam" id="PF01381">
    <property type="entry name" value="HTH_3"/>
    <property type="match status" value="1"/>
</dbReference>
<dbReference type="InterPro" id="IPR010982">
    <property type="entry name" value="Lambda_DNA-bd_dom_sf"/>
</dbReference>
<keyword evidence="2" id="KW-0472">Membrane</keyword>
<dbReference type="InterPro" id="IPR001387">
    <property type="entry name" value="Cro/C1-type_HTH"/>
</dbReference>
<dbReference type="CDD" id="cd00093">
    <property type="entry name" value="HTH_XRE"/>
    <property type="match status" value="1"/>
</dbReference>
<dbReference type="Proteomes" id="UP000075806">
    <property type="component" value="Unassembled WGS sequence"/>
</dbReference>
<comment type="caution">
    <text evidence="4">The sequence shown here is derived from an EMBL/GenBank/DDBJ whole genome shotgun (WGS) entry which is preliminary data.</text>
</comment>
<keyword evidence="2" id="KW-0812">Transmembrane</keyword>
<dbReference type="STRING" id="519424.AZF04_09450"/>
<feature type="domain" description="HTH cro/C1-type" evidence="3">
    <location>
        <begin position="8"/>
        <end position="62"/>
    </location>
</feature>
<feature type="transmembrane region" description="Helical" evidence="2">
    <location>
        <begin position="85"/>
        <end position="106"/>
    </location>
</feature>
<organism evidence="4 5">
    <name type="scientific">Alkalihalobacillus trypoxylicola</name>
    <dbReference type="NCBI Taxonomy" id="519424"/>
    <lineage>
        <taxon>Bacteria</taxon>
        <taxon>Bacillati</taxon>
        <taxon>Bacillota</taxon>
        <taxon>Bacilli</taxon>
        <taxon>Bacillales</taxon>
        <taxon>Bacillaceae</taxon>
        <taxon>Alkalihalobacillus</taxon>
    </lineage>
</organism>
<name>A0A161P7R3_9BACI</name>
<keyword evidence="2" id="KW-1133">Transmembrane helix</keyword>
<evidence type="ECO:0000259" key="3">
    <source>
        <dbReference type="PROSITE" id="PS50943"/>
    </source>
</evidence>
<gene>
    <name evidence="4" type="ORF">AZF04_09450</name>
</gene>
<keyword evidence="1" id="KW-0238">DNA-binding</keyword>
<evidence type="ECO:0000313" key="5">
    <source>
        <dbReference type="Proteomes" id="UP000075806"/>
    </source>
</evidence>
<dbReference type="PROSITE" id="PS50943">
    <property type="entry name" value="HTH_CROC1"/>
    <property type="match status" value="1"/>
</dbReference>
<dbReference type="PANTHER" id="PTHR46558:SF15">
    <property type="entry name" value="HELIX-TURN-HELIX DOMAIN PROTEIN"/>
    <property type="match status" value="1"/>
</dbReference>
<dbReference type="Gene3D" id="1.10.260.40">
    <property type="entry name" value="lambda repressor-like DNA-binding domains"/>
    <property type="match status" value="1"/>
</dbReference>
<accession>A0A161P7R3</accession>
<keyword evidence="5" id="KW-1185">Reference proteome</keyword>
<dbReference type="AlphaFoldDB" id="A0A161P7R3"/>
<dbReference type="SMART" id="SM00530">
    <property type="entry name" value="HTH_XRE"/>
    <property type="match status" value="1"/>
</dbReference>
<evidence type="ECO:0000256" key="1">
    <source>
        <dbReference type="ARBA" id="ARBA00023125"/>
    </source>
</evidence>
<dbReference type="SUPFAM" id="SSF47413">
    <property type="entry name" value="lambda repressor-like DNA-binding domains"/>
    <property type="match status" value="1"/>
</dbReference>
<dbReference type="RefSeq" id="WP_061949542.1">
    <property type="nucleotide sequence ID" value="NZ_LTAO01000034.1"/>
</dbReference>
<dbReference type="PANTHER" id="PTHR46558">
    <property type="entry name" value="TRACRIPTIONAL REGULATORY PROTEIN-RELATED-RELATED"/>
    <property type="match status" value="1"/>
</dbReference>
<evidence type="ECO:0000256" key="2">
    <source>
        <dbReference type="SAM" id="Phobius"/>
    </source>
</evidence>
<protein>
    <recommendedName>
        <fullName evidence="3">HTH cro/C1-type domain-containing protein</fullName>
    </recommendedName>
</protein>
<dbReference type="GO" id="GO:0003677">
    <property type="term" value="F:DNA binding"/>
    <property type="evidence" value="ECO:0007669"/>
    <property type="project" value="UniProtKB-KW"/>
</dbReference>
<sequence length="218" mass="25229">MTSIGEKIKSARQEKKLTQQELANQLHISRSAISNWENERNYPDLQTVIHLSDVLEISLDDLLKEDTGLVNEIHYDQRKSKKRSLALKIIIPLFILSLLTTAFLLYQEVSTVQNTLAPNIKETIHLENPSTGSEWITVDFNGNDFLMFEGMFWDKEIINEANSHSTLEVQIREYQTDTIIESFSIIPGESYQFDSLKNKVRYNVEVRGHNGTYFLNIY</sequence>